<dbReference type="Proteomes" id="UP000230233">
    <property type="component" value="Chromosome V"/>
</dbReference>
<evidence type="ECO:0000256" key="2">
    <source>
        <dbReference type="SAM" id="SignalP"/>
    </source>
</evidence>
<accession>A0A2G5TSN9</accession>
<feature type="region of interest" description="Disordered" evidence="1">
    <location>
        <begin position="153"/>
        <end position="214"/>
    </location>
</feature>
<feature type="compositionally biased region" description="Basic residues" evidence="1">
    <location>
        <begin position="183"/>
        <end position="193"/>
    </location>
</feature>
<feature type="signal peptide" evidence="2">
    <location>
        <begin position="1"/>
        <end position="19"/>
    </location>
</feature>
<evidence type="ECO:0008006" key="5">
    <source>
        <dbReference type="Google" id="ProtNLM"/>
    </source>
</evidence>
<dbReference type="Pfam" id="PF03380">
    <property type="entry name" value="DUF282"/>
    <property type="match status" value="1"/>
</dbReference>
<reference evidence="4" key="1">
    <citation type="submission" date="2017-10" db="EMBL/GenBank/DDBJ databases">
        <title>Rapid genome shrinkage in a self-fertile nematode reveals novel sperm competition proteins.</title>
        <authorList>
            <person name="Yin D."/>
            <person name="Schwarz E.M."/>
            <person name="Thomas C.G."/>
            <person name="Felde R.L."/>
            <person name="Korf I.F."/>
            <person name="Cutter A.D."/>
            <person name="Schartner C.M."/>
            <person name="Ralston E.J."/>
            <person name="Meyer B.J."/>
            <person name="Haag E.S."/>
        </authorList>
    </citation>
    <scope>NUCLEOTIDE SEQUENCE [LARGE SCALE GENOMIC DNA]</scope>
    <source>
        <strain evidence="4">JU1422</strain>
    </source>
</reference>
<keyword evidence="4" id="KW-1185">Reference proteome</keyword>
<dbReference type="InterPro" id="IPR005044">
    <property type="entry name" value="DUF282_CAE_spp"/>
</dbReference>
<comment type="caution">
    <text evidence="3">The sequence shown here is derived from an EMBL/GenBank/DDBJ whole genome shotgun (WGS) entry which is preliminary data.</text>
</comment>
<gene>
    <name evidence="3" type="primary">Cnig_chr_V.g21466</name>
    <name evidence="3" type="ORF">B9Z55_021466</name>
</gene>
<dbReference type="OrthoDB" id="10339975at2759"/>
<sequence>MVSQKFLFFLVGIFMTANSCPTEKPEKPFPCKVCRPAYNLTCQGLDNGNLDSCLTAKEANVVYKLTKMKNVPGKVCTISFSCPEGTRAWLKNEFYALGTWCPEDQKMGASVGIWQIGEFPFLPMYVTGQFEDELACRNPKFYEVGPEEYEDAVEEGEEIESNSEFGESREMRQDTGNAPWHGKCAKARERRQRNQSAPSSETPRFRCINTRSVA</sequence>
<dbReference type="AlphaFoldDB" id="A0A2G5TSN9"/>
<dbReference type="EMBL" id="PDUG01000005">
    <property type="protein sequence ID" value="PIC30111.1"/>
    <property type="molecule type" value="Genomic_DNA"/>
</dbReference>
<feature type="chain" id="PRO_5013720978" description="DUF281 domain-containing protein" evidence="2">
    <location>
        <begin position="20"/>
        <end position="214"/>
    </location>
</feature>
<protein>
    <recommendedName>
        <fullName evidence="5">DUF281 domain-containing protein</fullName>
    </recommendedName>
</protein>
<keyword evidence="2" id="KW-0732">Signal</keyword>
<dbReference type="PANTHER" id="PTHR47921">
    <property type="entry name" value="PROTEIN CBG14847-RELATED"/>
    <property type="match status" value="1"/>
</dbReference>
<evidence type="ECO:0000256" key="1">
    <source>
        <dbReference type="SAM" id="MobiDB-lite"/>
    </source>
</evidence>
<evidence type="ECO:0000313" key="4">
    <source>
        <dbReference type="Proteomes" id="UP000230233"/>
    </source>
</evidence>
<name>A0A2G5TSN9_9PELO</name>
<organism evidence="3 4">
    <name type="scientific">Caenorhabditis nigoni</name>
    <dbReference type="NCBI Taxonomy" id="1611254"/>
    <lineage>
        <taxon>Eukaryota</taxon>
        <taxon>Metazoa</taxon>
        <taxon>Ecdysozoa</taxon>
        <taxon>Nematoda</taxon>
        <taxon>Chromadorea</taxon>
        <taxon>Rhabditida</taxon>
        <taxon>Rhabditina</taxon>
        <taxon>Rhabditomorpha</taxon>
        <taxon>Rhabditoidea</taxon>
        <taxon>Rhabditidae</taxon>
        <taxon>Peloderinae</taxon>
        <taxon>Caenorhabditis</taxon>
    </lineage>
</organism>
<evidence type="ECO:0000313" key="3">
    <source>
        <dbReference type="EMBL" id="PIC30111.1"/>
    </source>
</evidence>
<proteinExistence type="predicted"/>